<sequence>MKYIILFFIGFLIFSPLGSDIALRVLHLPFSAPEILILPFIPYLQKKYHFTNVFKKKSFLVYSFALILFTFMGLLFNNYSTLGVFSTARSFFLLIFFIVLFKYPSQFLWKDAFFVSIGSILAWLISCMDAAKLLEGKETYGAMLAITLALSISYSLMNRRWFYCSLSIVIFICTIASLRRVIMVAFLTLIMSVLYEFILNKDKRRRIILICVFFLLSSVSLFGFIDVYLQENYPLLHFRVIVKTESFISGDGEVGYTTDGGDEIRQNMFDLFVESLFNPLPRGLVSYQVLKDHTGAFMDMPMFGLSTMLGGPLFLFCGIIYLLMMRRLYRRVIFQLNPSNLIASISSVVILALLFVEASFFVFTYSIPFSGYCIGLMLKKQA</sequence>
<organism evidence="1 2">
    <name type="scientific">Bacteroides fragilis</name>
    <dbReference type="NCBI Taxonomy" id="817"/>
    <lineage>
        <taxon>Bacteria</taxon>
        <taxon>Pseudomonadati</taxon>
        <taxon>Bacteroidota</taxon>
        <taxon>Bacteroidia</taxon>
        <taxon>Bacteroidales</taxon>
        <taxon>Bacteroidaceae</taxon>
        <taxon>Bacteroides</taxon>
    </lineage>
</organism>
<dbReference type="RefSeq" id="WP_032543701.1">
    <property type="nucleotide sequence ID" value="NZ_CP036539.1"/>
</dbReference>
<evidence type="ECO:0000313" key="2">
    <source>
        <dbReference type="Proteomes" id="UP000436803"/>
    </source>
</evidence>
<gene>
    <name evidence="1" type="ORF">F2Z29_14670</name>
</gene>
<protein>
    <submittedName>
        <fullName evidence="1">Uncharacterized protein</fullName>
    </submittedName>
</protein>
<evidence type="ECO:0000313" key="1">
    <source>
        <dbReference type="EMBL" id="KAA5172311.1"/>
    </source>
</evidence>
<name>A0A5E8K4U8_BACFG</name>
<proteinExistence type="predicted"/>
<reference evidence="1 2" key="1">
    <citation type="journal article" date="2019" name="Nat. Med.">
        <title>A library of human gut bacterial isolates paired with longitudinal multiomics data enables mechanistic microbiome research.</title>
        <authorList>
            <person name="Poyet M."/>
            <person name="Groussin M."/>
            <person name="Gibbons S.M."/>
            <person name="Avila-Pacheco J."/>
            <person name="Jiang X."/>
            <person name="Kearney S.M."/>
            <person name="Perrotta A.R."/>
            <person name="Berdy B."/>
            <person name="Zhao S."/>
            <person name="Lieberman T.D."/>
            <person name="Swanson P.K."/>
            <person name="Smith M."/>
            <person name="Roesemann S."/>
            <person name="Alexander J.E."/>
            <person name="Rich S.A."/>
            <person name="Livny J."/>
            <person name="Vlamakis H."/>
            <person name="Clish C."/>
            <person name="Bullock K."/>
            <person name="Deik A."/>
            <person name="Scott J."/>
            <person name="Pierce K.A."/>
            <person name="Xavier R.J."/>
            <person name="Alm E.J."/>
        </authorList>
    </citation>
    <scope>NUCLEOTIDE SEQUENCE [LARGE SCALE GENOMIC DNA]</scope>
    <source>
        <strain evidence="1 2">BIOML-A7</strain>
    </source>
</reference>
<dbReference type="Proteomes" id="UP000436803">
    <property type="component" value="Unassembled WGS sequence"/>
</dbReference>
<accession>A0A5E8K4U8</accession>
<dbReference type="EMBL" id="VWAW01000012">
    <property type="protein sequence ID" value="KAA5172311.1"/>
    <property type="molecule type" value="Genomic_DNA"/>
</dbReference>
<comment type="caution">
    <text evidence="1">The sequence shown here is derived from an EMBL/GenBank/DDBJ whole genome shotgun (WGS) entry which is preliminary data.</text>
</comment>
<dbReference type="AlphaFoldDB" id="A0A5E8K4U8"/>